<evidence type="ECO:0000313" key="1">
    <source>
        <dbReference type="EMBL" id="AKE51827.1"/>
    </source>
</evidence>
<proteinExistence type="predicted"/>
<sequence>MKYTLDIIINKPIDEVIALFDNPDNLKKWQPELVSFEHISGEVGQPGAQSKLVYLMGKRKCEMVETIETRNLPDEFTGTYETQGVFNRVENRFKPVGSDQTHWTTHTEFQFTSLGMKLMGFFMKKAFPKQTMQFMQQFKNFAEKE</sequence>
<dbReference type="InterPro" id="IPR023393">
    <property type="entry name" value="START-like_dom_sf"/>
</dbReference>
<dbReference type="HOGENOM" id="CLU_146051_0_0_6"/>
<accession>A0A0F6TQD7</accession>
<gene>
    <name evidence="1" type="ORF">TQ33_0856</name>
</gene>
<dbReference type="STRING" id="914150.TQ33_0856"/>
<protein>
    <recommendedName>
        <fullName evidence="3">SRPBCC family protein</fullName>
    </recommendedName>
</protein>
<dbReference type="OrthoDB" id="411301at2"/>
<dbReference type="Gene3D" id="3.30.530.20">
    <property type="match status" value="1"/>
</dbReference>
<evidence type="ECO:0008006" key="3">
    <source>
        <dbReference type="Google" id="ProtNLM"/>
    </source>
</evidence>
<organism evidence="1 2">
    <name type="scientific">Kangiella geojedonensis</name>
    <dbReference type="NCBI Taxonomy" id="914150"/>
    <lineage>
        <taxon>Bacteria</taxon>
        <taxon>Pseudomonadati</taxon>
        <taxon>Pseudomonadota</taxon>
        <taxon>Gammaproteobacteria</taxon>
        <taxon>Kangiellales</taxon>
        <taxon>Kangiellaceae</taxon>
        <taxon>Kangiella</taxon>
    </lineage>
</organism>
<dbReference type="AlphaFoldDB" id="A0A0F6TQD7"/>
<evidence type="ECO:0000313" key="2">
    <source>
        <dbReference type="Proteomes" id="UP000034071"/>
    </source>
</evidence>
<dbReference type="RefSeq" id="WP_046560959.1">
    <property type="nucleotide sequence ID" value="NZ_CP010975.1"/>
</dbReference>
<dbReference type="SUPFAM" id="SSF55961">
    <property type="entry name" value="Bet v1-like"/>
    <property type="match status" value="1"/>
</dbReference>
<dbReference type="KEGG" id="kge:TQ33_0856"/>
<name>A0A0F6TQD7_9GAMM</name>
<dbReference type="InterPro" id="IPR019587">
    <property type="entry name" value="Polyketide_cyclase/dehydratase"/>
</dbReference>
<dbReference type="CDD" id="cd07812">
    <property type="entry name" value="SRPBCC"/>
    <property type="match status" value="1"/>
</dbReference>
<dbReference type="Pfam" id="PF10604">
    <property type="entry name" value="Polyketide_cyc2"/>
    <property type="match status" value="1"/>
</dbReference>
<keyword evidence="2" id="KW-1185">Reference proteome</keyword>
<dbReference type="Proteomes" id="UP000034071">
    <property type="component" value="Chromosome"/>
</dbReference>
<reference evidence="1 2" key="1">
    <citation type="submission" date="2015-02" db="EMBL/GenBank/DDBJ databases">
        <title>Complete genome sequence of Kangiella geojedonensis strain YCS-5T.</title>
        <authorList>
            <person name="Kim K.M."/>
        </authorList>
    </citation>
    <scope>NUCLEOTIDE SEQUENCE [LARGE SCALE GENOMIC DNA]</scope>
    <source>
        <strain evidence="1 2">YCS-5</strain>
    </source>
</reference>
<dbReference type="EMBL" id="CP010975">
    <property type="protein sequence ID" value="AKE51827.1"/>
    <property type="molecule type" value="Genomic_DNA"/>
</dbReference>